<gene>
    <name evidence="1" type="ORF">Pla144_40800</name>
</gene>
<dbReference type="EMBL" id="SJPS01000007">
    <property type="protein sequence ID" value="TWU22620.1"/>
    <property type="molecule type" value="Genomic_DNA"/>
</dbReference>
<dbReference type="AlphaFoldDB" id="A0A5C6CDG6"/>
<name>A0A5C6CDG6_9BACT</name>
<accession>A0A5C6CDG6</accession>
<sequence length="138" mass="15649">MLGISNETDLNEQVWQSLTSRTVLLCSFEEYLQSERDQPFIIESKRLYARRSLHKIAIAMLGGNRHACFAKDISRMGVGFYAPINILPKKKVTLWFAGGKVLQLSITRCRRLGDKCFECGGTFQLPAKISRPHLCRSA</sequence>
<proteinExistence type="predicted"/>
<dbReference type="Proteomes" id="UP000318437">
    <property type="component" value="Unassembled WGS sequence"/>
</dbReference>
<evidence type="ECO:0008006" key="3">
    <source>
        <dbReference type="Google" id="ProtNLM"/>
    </source>
</evidence>
<protein>
    <recommendedName>
        <fullName evidence="3">PilZ domain-containing protein</fullName>
    </recommendedName>
</protein>
<comment type="caution">
    <text evidence="1">The sequence shown here is derived from an EMBL/GenBank/DDBJ whole genome shotgun (WGS) entry which is preliminary data.</text>
</comment>
<evidence type="ECO:0000313" key="2">
    <source>
        <dbReference type="Proteomes" id="UP000318437"/>
    </source>
</evidence>
<evidence type="ECO:0000313" key="1">
    <source>
        <dbReference type="EMBL" id="TWU22620.1"/>
    </source>
</evidence>
<keyword evidence="2" id="KW-1185">Reference proteome</keyword>
<reference evidence="1 2" key="1">
    <citation type="submission" date="2019-02" db="EMBL/GenBank/DDBJ databases">
        <title>Deep-cultivation of Planctomycetes and their phenomic and genomic characterization uncovers novel biology.</title>
        <authorList>
            <person name="Wiegand S."/>
            <person name="Jogler M."/>
            <person name="Boedeker C."/>
            <person name="Pinto D."/>
            <person name="Vollmers J."/>
            <person name="Rivas-Marin E."/>
            <person name="Kohn T."/>
            <person name="Peeters S.H."/>
            <person name="Heuer A."/>
            <person name="Rast P."/>
            <person name="Oberbeckmann S."/>
            <person name="Bunk B."/>
            <person name="Jeske O."/>
            <person name="Meyerdierks A."/>
            <person name="Storesund J.E."/>
            <person name="Kallscheuer N."/>
            <person name="Luecker S."/>
            <person name="Lage O.M."/>
            <person name="Pohl T."/>
            <person name="Merkel B.J."/>
            <person name="Hornburger P."/>
            <person name="Mueller R.-W."/>
            <person name="Bruemmer F."/>
            <person name="Labrenz M."/>
            <person name="Spormann A.M."/>
            <person name="Op Den Camp H."/>
            <person name="Overmann J."/>
            <person name="Amann R."/>
            <person name="Jetten M.S.M."/>
            <person name="Mascher T."/>
            <person name="Medema M.H."/>
            <person name="Devos D.P."/>
            <person name="Kaster A.-K."/>
            <person name="Ovreas L."/>
            <person name="Rohde M."/>
            <person name="Galperin M.Y."/>
            <person name="Jogler C."/>
        </authorList>
    </citation>
    <scope>NUCLEOTIDE SEQUENCE [LARGE SCALE GENOMIC DNA]</scope>
    <source>
        <strain evidence="1 2">Pla144</strain>
    </source>
</reference>
<organism evidence="1 2">
    <name type="scientific">Bythopirellula polymerisocia</name>
    <dbReference type="NCBI Taxonomy" id="2528003"/>
    <lineage>
        <taxon>Bacteria</taxon>
        <taxon>Pseudomonadati</taxon>
        <taxon>Planctomycetota</taxon>
        <taxon>Planctomycetia</taxon>
        <taxon>Pirellulales</taxon>
        <taxon>Lacipirellulaceae</taxon>
        <taxon>Bythopirellula</taxon>
    </lineage>
</organism>